<accession>A0AAV7KJM6</accession>
<gene>
    <name evidence="5" type="ORF">LOD99_9977</name>
</gene>
<feature type="coiled-coil region" evidence="2">
    <location>
        <begin position="143"/>
        <end position="181"/>
    </location>
</feature>
<proteinExistence type="predicted"/>
<evidence type="ECO:0000256" key="1">
    <source>
        <dbReference type="PROSITE-ProRule" id="PRU00339"/>
    </source>
</evidence>
<dbReference type="SUPFAM" id="SSF48452">
    <property type="entry name" value="TPR-like"/>
    <property type="match status" value="1"/>
</dbReference>
<comment type="caution">
    <text evidence="5">The sequence shown here is derived from an EMBL/GenBank/DDBJ whole genome shotgun (WGS) entry which is preliminary data.</text>
</comment>
<dbReference type="PROSITE" id="PS50005">
    <property type="entry name" value="TPR"/>
    <property type="match status" value="1"/>
</dbReference>
<dbReference type="InterPro" id="IPR052004">
    <property type="entry name" value="Dynein_assembly_factor_4"/>
</dbReference>
<feature type="domain" description="CS" evidence="4">
    <location>
        <begin position="4"/>
        <end position="88"/>
    </location>
</feature>
<reference evidence="5 6" key="1">
    <citation type="journal article" date="2023" name="BMC Biol.">
        <title>The compact genome of the sponge Oopsacas minuta (Hexactinellida) is lacking key metazoan core genes.</title>
        <authorList>
            <person name="Santini S."/>
            <person name="Schenkelaars Q."/>
            <person name="Jourda C."/>
            <person name="Duchesne M."/>
            <person name="Belahbib H."/>
            <person name="Rocher C."/>
            <person name="Selva M."/>
            <person name="Riesgo A."/>
            <person name="Vervoort M."/>
            <person name="Leys S.P."/>
            <person name="Kodjabachian L."/>
            <person name="Le Bivic A."/>
            <person name="Borchiellini C."/>
            <person name="Claverie J.M."/>
            <person name="Renard E."/>
        </authorList>
    </citation>
    <scope>NUCLEOTIDE SEQUENCE [LARGE SCALE GENOMIC DNA]</scope>
    <source>
        <strain evidence="5">SPO-2</strain>
    </source>
</reference>
<name>A0AAV7KJM6_9METZ</name>
<dbReference type="EMBL" id="JAKMXF010000012">
    <property type="protein sequence ID" value="KAI6661394.1"/>
    <property type="molecule type" value="Genomic_DNA"/>
</dbReference>
<evidence type="ECO:0000313" key="6">
    <source>
        <dbReference type="Proteomes" id="UP001165289"/>
    </source>
</evidence>
<sequence>MPILVDKDSHWTETDEYIQLILPLKGTAPQNVDVFCTTEYLKVSYPPYLFEALLKHKIDTLLSKIIVANGFIQINLKKIESELWMEFKSELGKDKAIMQRKREEALVEAQKRCENSVAERRSIIDRQKKQGVTEQMDLESGVRQKIENAKNKERKLATKALEELQEENQNKISDLAQKCVKNISHKKSVTFEQKSEEPLQKDKKIRKVAQQRISNSEIFQTGTVKAPIRKLGIIQCQFTPRVFPTPERESKKIEEEEWLAKLAEARRNPKMEPSTEPELNNYQNTNPQWLKDRGDQLYKNGDYESSYNVYTQAVELKTKLPSVYANRALCLLKMARFRECISDCDEAITLLVPVIEANRRQRANVFARRGAANMKLELYQEAVGDYKMAAQLCPDMESLKVDKEKLEILLAERENKDRR</sequence>
<dbReference type="InterPro" id="IPR011990">
    <property type="entry name" value="TPR-like_helical_dom_sf"/>
</dbReference>
<dbReference type="InterPro" id="IPR019734">
    <property type="entry name" value="TPR_rpt"/>
</dbReference>
<dbReference type="PANTHER" id="PTHR46492">
    <property type="entry name" value="DYNEIN ASSEMBLY FACTOR 4, AXONEMAL"/>
    <property type="match status" value="1"/>
</dbReference>
<dbReference type="SUPFAM" id="SSF49764">
    <property type="entry name" value="HSP20-like chaperones"/>
    <property type="match status" value="1"/>
</dbReference>
<dbReference type="SMART" id="SM00028">
    <property type="entry name" value="TPR"/>
    <property type="match status" value="3"/>
</dbReference>
<dbReference type="PROSITE" id="PS51203">
    <property type="entry name" value="CS"/>
    <property type="match status" value="1"/>
</dbReference>
<dbReference type="GO" id="GO:0036158">
    <property type="term" value="P:outer dynein arm assembly"/>
    <property type="evidence" value="ECO:0007669"/>
    <property type="project" value="TreeGrafter"/>
</dbReference>
<dbReference type="GO" id="GO:0036159">
    <property type="term" value="P:inner dynein arm assembly"/>
    <property type="evidence" value="ECO:0007669"/>
    <property type="project" value="TreeGrafter"/>
</dbReference>
<dbReference type="Proteomes" id="UP001165289">
    <property type="component" value="Unassembled WGS sequence"/>
</dbReference>
<organism evidence="5 6">
    <name type="scientific">Oopsacas minuta</name>
    <dbReference type="NCBI Taxonomy" id="111878"/>
    <lineage>
        <taxon>Eukaryota</taxon>
        <taxon>Metazoa</taxon>
        <taxon>Porifera</taxon>
        <taxon>Hexactinellida</taxon>
        <taxon>Hexasterophora</taxon>
        <taxon>Lyssacinosida</taxon>
        <taxon>Leucopsacidae</taxon>
        <taxon>Oopsacas</taxon>
    </lineage>
</organism>
<feature type="repeat" description="TPR" evidence="1">
    <location>
        <begin position="363"/>
        <end position="396"/>
    </location>
</feature>
<dbReference type="InterPro" id="IPR008978">
    <property type="entry name" value="HSP20-like_chaperone"/>
</dbReference>
<feature type="compositionally biased region" description="Polar residues" evidence="3">
    <location>
        <begin position="277"/>
        <end position="288"/>
    </location>
</feature>
<evidence type="ECO:0000313" key="5">
    <source>
        <dbReference type="EMBL" id="KAI6661394.1"/>
    </source>
</evidence>
<protein>
    <submittedName>
        <fullName evidence="5">Dyslexia susceptibility 1 candidate gene 1 protein-like</fullName>
    </submittedName>
</protein>
<dbReference type="InterPro" id="IPR007052">
    <property type="entry name" value="CS_dom"/>
</dbReference>
<keyword evidence="6" id="KW-1185">Reference proteome</keyword>
<dbReference type="AlphaFoldDB" id="A0AAV7KJM6"/>
<dbReference type="GO" id="GO:0003341">
    <property type="term" value="P:cilium movement"/>
    <property type="evidence" value="ECO:0007669"/>
    <property type="project" value="TreeGrafter"/>
</dbReference>
<feature type="region of interest" description="Disordered" evidence="3">
    <location>
        <begin position="267"/>
        <end position="294"/>
    </location>
</feature>
<evidence type="ECO:0000259" key="4">
    <source>
        <dbReference type="PROSITE" id="PS51203"/>
    </source>
</evidence>
<evidence type="ECO:0000256" key="3">
    <source>
        <dbReference type="SAM" id="MobiDB-lite"/>
    </source>
</evidence>
<keyword evidence="1" id="KW-0802">TPR repeat</keyword>
<dbReference type="Gene3D" id="2.60.40.790">
    <property type="match status" value="1"/>
</dbReference>
<dbReference type="Gene3D" id="1.25.40.10">
    <property type="entry name" value="Tetratricopeptide repeat domain"/>
    <property type="match status" value="1"/>
</dbReference>
<keyword evidence="2" id="KW-0175">Coiled coil</keyword>
<dbReference type="PANTHER" id="PTHR46492:SF1">
    <property type="entry name" value="DYNEIN AXONEMAL ASSEMBLY FACTOR 4"/>
    <property type="match status" value="1"/>
</dbReference>
<evidence type="ECO:0000256" key="2">
    <source>
        <dbReference type="SAM" id="Coils"/>
    </source>
</evidence>